<comment type="similarity">
    <text evidence="1">Belongs to the short-chain dehydrogenases/reductases (SDR) family.</text>
</comment>
<evidence type="ECO:0000313" key="3">
    <source>
        <dbReference type="EMBL" id="GAL83130.1"/>
    </source>
</evidence>
<dbReference type="STRING" id="153721.MYP_356"/>
<dbReference type="InterPro" id="IPR036291">
    <property type="entry name" value="NAD(P)-bd_dom_sf"/>
</dbReference>
<proteinExistence type="inferred from homology"/>
<dbReference type="Pfam" id="PF13561">
    <property type="entry name" value="adh_short_C2"/>
    <property type="match status" value="1"/>
</dbReference>
<accession>A0A098L8J7</accession>
<dbReference type="CDD" id="cd05233">
    <property type="entry name" value="SDR_c"/>
    <property type="match status" value="1"/>
</dbReference>
<dbReference type="PANTHER" id="PTHR43975">
    <property type="entry name" value="ZGC:101858"/>
    <property type="match status" value="1"/>
</dbReference>
<dbReference type="Proteomes" id="UP000030185">
    <property type="component" value="Unassembled WGS sequence"/>
</dbReference>
<dbReference type="FunFam" id="3.40.50.720:FF:000084">
    <property type="entry name" value="Short-chain dehydrogenase reductase"/>
    <property type="match status" value="1"/>
</dbReference>
<dbReference type="eggNOG" id="COG1028">
    <property type="taxonomic scope" value="Bacteria"/>
</dbReference>
<organism evidence="3 4">
    <name type="scientific">Sporocytophaga myxococcoides</name>
    <dbReference type="NCBI Taxonomy" id="153721"/>
    <lineage>
        <taxon>Bacteria</taxon>
        <taxon>Pseudomonadati</taxon>
        <taxon>Bacteroidota</taxon>
        <taxon>Cytophagia</taxon>
        <taxon>Cytophagales</taxon>
        <taxon>Cytophagaceae</taxon>
        <taxon>Sporocytophaga</taxon>
    </lineage>
</organism>
<sequence length="291" mass="31079">MGRLENKIAIVTGAGTGIGEAIAKRFAQEGAKVVVCGFPEDPVDDTVKSIKEEGGDAVVFKGDISEEANARACIQTAIDHFGKLDILINNAGVFPEINELTDYSNEAFSYLVKNNIESVFMMTKYALPELQKSKGNIVSAGSEAGKIGIADNTPYGGTKAFIHSFMRGVAIEQARYGVRANCVCPGPIDTSWLNTNESQATDEMVETFVNATAIGRKGTPEEIANVYLFLASDEASYVTGALYSVDGGVTITKGGVGVKADKSMKKEPKGHIKLQHQQEGATYIREPAGKR</sequence>
<dbReference type="PRINTS" id="PR00080">
    <property type="entry name" value="SDRFAMILY"/>
</dbReference>
<dbReference type="RefSeq" id="WP_045457573.1">
    <property type="nucleotide sequence ID" value="NZ_BBLT01000001.1"/>
</dbReference>
<dbReference type="PROSITE" id="PS00061">
    <property type="entry name" value="ADH_SHORT"/>
    <property type="match status" value="1"/>
</dbReference>
<dbReference type="Gene3D" id="3.40.50.720">
    <property type="entry name" value="NAD(P)-binding Rossmann-like Domain"/>
    <property type="match status" value="1"/>
</dbReference>
<evidence type="ECO:0000256" key="2">
    <source>
        <dbReference type="SAM" id="MobiDB-lite"/>
    </source>
</evidence>
<keyword evidence="4" id="KW-1185">Reference proteome</keyword>
<comment type="caution">
    <text evidence="3">The sequence shown here is derived from an EMBL/GenBank/DDBJ whole genome shotgun (WGS) entry which is preliminary data.</text>
</comment>
<dbReference type="InterPro" id="IPR002347">
    <property type="entry name" value="SDR_fam"/>
</dbReference>
<protein>
    <submittedName>
        <fullName evidence="3">Short-chain dehydrogenase</fullName>
    </submittedName>
</protein>
<dbReference type="EMBL" id="BBLT01000001">
    <property type="protein sequence ID" value="GAL83130.1"/>
    <property type="molecule type" value="Genomic_DNA"/>
</dbReference>
<reference evidence="3 4" key="1">
    <citation type="submission" date="2014-09" db="EMBL/GenBank/DDBJ databases">
        <title>Sporocytophaga myxococcoides PG-01 genome sequencing.</title>
        <authorList>
            <person name="Liu L."/>
            <person name="Gao P.J."/>
            <person name="Chen G.J."/>
            <person name="Wang L.S."/>
        </authorList>
    </citation>
    <scope>NUCLEOTIDE SEQUENCE [LARGE SCALE GENOMIC DNA]</scope>
    <source>
        <strain evidence="3 4">PG-01</strain>
    </source>
</reference>
<evidence type="ECO:0000313" key="4">
    <source>
        <dbReference type="Proteomes" id="UP000030185"/>
    </source>
</evidence>
<feature type="region of interest" description="Disordered" evidence="2">
    <location>
        <begin position="262"/>
        <end position="291"/>
    </location>
</feature>
<dbReference type="PANTHER" id="PTHR43975:SF2">
    <property type="entry name" value="EG:BACR7A4.14 PROTEIN-RELATED"/>
    <property type="match status" value="1"/>
</dbReference>
<dbReference type="SUPFAM" id="SSF51735">
    <property type="entry name" value="NAD(P)-binding Rossmann-fold domains"/>
    <property type="match status" value="1"/>
</dbReference>
<dbReference type="AlphaFoldDB" id="A0A098L8J7"/>
<dbReference type="InterPro" id="IPR020904">
    <property type="entry name" value="Sc_DH/Rdtase_CS"/>
</dbReference>
<dbReference type="OrthoDB" id="9788235at2"/>
<gene>
    <name evidence="3" type="ORF">MYP_356</name>
</gene>
<dbReference type="NCBIfam" id="NF005559">
    <property type="entry name" value="PRK07231.1"/>
    <property type="match status" value="1"/>
</dbReference>
<evidence type="ECO:0000256" key="1">
    <source>
        <dbReference type="ARBA" id="ARBA00006484"/>
    </source>
</evidence>
<name>A0A098L8J7_9BACT</name>
<dbReference type="PRINTS" id="PR00081">
    <property type="entry name" value="GDHRDH"/>
</dbReference>